<organism evidence="2 3">
    <name type="scientific">Acidicapsa dinghuensis</name>
    <dbReference type="NCBI Taxonomy" id="2218256"/>
    <lineage>
        <taxon>Bacteria</taxon>
        <taxon>Pseudomonadati</taxon>
        <taxon>Acidobacteriota</taxon>
        <taxon>Terriglobia</taxon>
        <taxon>Terriglobales</taxon>
        <taxon>Acidobacteriaceae</taxon>
        <taxon>Acidicapsa</taxon>
    </lineage>
</organism>
<keyword evidence="3" id="KW-1185">Reference proteome</keyword>
<name>A0ABW1EIQ0_9BACT</name>
<dbReference type="InterPro" id="IPR002716">
    <property type="entry name" value="PIN_dom"/>
</dbReference>
<comment type="caution">
    <text evidence="2">The sequence shown here is derived from an EMBL/GenBank/DDBJ whole genome shotgun (WGS) entry which is preliminary data.</text>
</comment>
<reference evidence="3" key="1">
    <citation type="journal article" date="2019" name="Int. J. Syst. Evol. Microbiol.">
        <title>The Global Catalogue of Microorganisms (GCM) 10K type strain sequencing project: providing services to taxonomists for standard genome sequencing and annotation.</title>
        <authorList>
            <consortium name="The Broad Institute Genomics Platform"/>
            <consortium name="The Broad Institute Genome Sequencing Center for Infectious Disease"/>
            <person name="Wu L."/>
            <person name="Ma J."/>
        </authorList>
    </citation>
    <scope>NUCLEOTIDE SEQUENCE [LARGE SCALE GENOMIC DNA]</scope>
    <source>
        <strain evidence="3">JCM 4087</strain>
    </source>
</reference>
<dbReference type="EMBL" id="JBHSPH010000004">
    <property type="protein sequence ID" value="MFC5863258.1"/>
    <property type="molecule type" value="Genomic_DNA"/>
</dbReference>
<dbReference type="InterPro" id="IPR029060">
    <property type="entry name" value="PIN-like_dom_sf"/>
</dbReference>
<sequence length="143" mass="15884">MRIVVDTSVLVAALRSANGASAEVVRLALFQRFITLIDYKLACEYRAVAMRQQHLMVSGKTEEETALILDMLEAVAEPVNVRFRLRPLSQDADDDMILDLAISGHANAIVTANTKHFREAAPDFGIEVMTPQQLLLAIRKEGY</sequence>
<evidence type="ECO:0000259" key="1">
    <source>
        <dbReference type="Pfam" id="PF13470"/>
    </source>
</evidence>
<dbReference type="SUPFAM" id="SSF88723">
    <property type="entry name" value="PIN domain-like"/>
    <property type="match status" value="1"/>
</dbReference>
<proteinExistence type="predicted"/>
<dbReference type="NCBIfam" id="TIGR00305">
    <property type="entry name" value="putative toxin-antitoxin system toxin component, PIN family"/>
    <property type="match status" value="1"/>
</dbReference>
<feature type="domain" description="PIN" evidence="1">
    <location>
        <begin position="2"/>
        <end position="115"/>
    </location>
</feature>
<dbReference type="Proteomes" id="UP001596091">
    <property type="component" value="Unassembled WGS sequence"/>
</dbReference>
<gene>
    <name evidence="2" type="ORF">ACFPT7_13215</name>
</gene>
<dbReference type="InterPro" id="IPR002850">
    <property type="entry name" value="PIN_toxin-like"/>
</dbReference>
<dbReference type="PANTHER" id="PTHR34610">
    <property type="entry name" value="SSL7007 PROTEIN"/>
    <property type="match status" value="1"/>
</dbReference>
<protein>
    <submittedName>
        <fullName evidence="2">Toxin-antitoxin system toxin component, PIN family</fullName>
    </submittedName>
</protein>
<accession>A0ABW1EIQ0</accession>
<dbReference type="RefSeq" id="WP_263341508.1">
    <property type="nucleotide sequence ID" value="NZ_JAGSYH010000007.1"/>
</dbReference>
<evidence type="ECO:0000313" key="3">
    <source>
        <dbReference type="Proteomes" id="UP001596091"/>
    </source>
</evidence>
<dbReference type="Pfam" id="PF13470">
    <property type="entry name" value="PIN_3"/>
    <property type="match status" value="1"/>
</dbReference>
<dbReference type="PANTHER" id="PTHR34610:SF3">
    <property type="entry name" value="SSL7007 PROTEIN"/>
    <property type="match status" value="1"/>
</dbReference>
<evidence type="ECO:0000313" key="2">
    <source>
        <dbReference type="EMBL" id="MFC5863258.1"/>
    </source>
</evidence>